<evidence type="ECO:0000313" key="1">
    <source>
        <dbReference type="EMBL" id="KAI3749712.1"/>
    </source>
</evidence>
<reference evidence="1 2" key="2">
    <citation type="journal article" date="2022" name="Mol. Ecol. Resour.">
        <title>The genomes of chicory, endive, great burdock and yacon provide insights into Asteraceae paleo-polyploidization history and plant inulin production.</title>
        <authorList>
            <person name="Fan W."/>
            <person name="Wang S."/>
            <person name="Wang H."/>
            <person name="Wang A."/>
            <person name="Jiang F."/>
            <person name="Liu H."/>
            <person name="Zhao H."/>
            <person name="Xu D."/>
            <person name="Zhang Y."/>
        </authorList>
    </citation>
    <scope>NUCLEOTIDE SEQUENCE [LARGE SCALE GENOMIC DNA]</scope>
    <source>
        <strain evidence="2">cv. Punajuju</strain>
        <tissue evidence="1">Leaves</tissue>
    </source>
</reference>
<gene>
    <name evidence="1" type="ORF">L2E82_20328</name>
</gene>
<comment type="caution">
    <text evidence="1">The sequence shown here is derived from an EMBL/GenBank/DDBJ whole genome shotgun (WGS) entry which is preliminary data.</text>
</comment>
<keyword evidence="2" id="KW-1185">Reference proteome</keyword>
<evidence type="ECO:0000313" key="2">
    <source>
        <dbReference type="Proteomes" id="UP001055811"/>
    </source>
</evidence>
<reference evidence="2" key="1">
    <citation type="journal article" date="2022" name="Mol. Ecol. Resour.">
        <title>The genomes of chicory, endive, great burdock and yacon provide insights into Asteraceae palaeo-polyploidization history and plant inulin production.</title>
        <authorList>
            <person name="Fan W."/>
            <person name="Wang S."/>
            <person name="Wang H."/>
            <person name="Wang A."/>
            <person name="Jiang F."/>
            <person name="Liu H."/>
            <person name="Zhao H."/>
            <person name="Xu D."/>
            <person name="Zhang Y."/>
        </authorList>
    </citation>
    <scope>NUCLEOTIDE SEQUENCE [LARGE SCALE GENOMIC DNA]</scope>
    <source>
        <strain evidence="2">cv. Punajuju</strain>
    </source>
</reference>
<dbReference type="Proteomes" id="UP001055811">
    <property type="component" value="Linkage Group LG04"/>
</dbReference>
<organism evidence="1 2">
    <name type="scientific">Cichorium intybus</name>
    <name type="common">Chicory</name>
    <dbReference type="NCBI Taxonomy" id="13427"/>
    <lineage>
        <taxon>Eukaryota</taxon>
        <taxon>Viridiplantae</taxon>
        <taxon>Streptophyta</taxon>
        <taxon>Embryophyta</taxon>
        <taxon>Tracheophyta</taxon>
        <taxon>Spermatophyta</taxon>
        <taxon>Magnoliopsida</taxon>
        <taxon>eudicotyledons</taxon>
        <taxon>Gunneridae</taxon>
        <taxon>Pentapetalae</taxon>
        <taxon>asterids</taxon>
        <taxon>campanulids</taxon>
        <taxon>Asterales</taxon>
        <taxon>Asteraceae</taxon>
        <taxon>Cichorioideae</taxon>
        <taxon>Cichorieae</taxon>
        <taxon>Cichoriinae</taxon>
        <taxon>Cichorium</taxon>
    </lineage>
</organism>
<protein>
    <submittedName>
        <fullName evidence="1">Uncharacterized protein</fullName>
    </submittedName>
</protein>
<sequence>MITKQGFGCTILTIPPEKFLPTECTIASRRYDGNIYLTDSNCECLMVKEVLTELMTWKLLLCRFPWNPCKPDVDLFFLSFFKNLCFDGDLCLIKDDEHKVSRLESSSEPGVMLASTKGGSNSISSLS</sequence>
<name>A0ACB9DTV6_CICIN</name>
<accession>A0ACB9DTV6</accession>
<proteinExistence type="predicted"/>
<dbReference type="EMBL" id="CM042012">
    <property type="protein sequence ID" value="KAI3749712.1"/>
    <property type="molecule type" value="Genomic_DNA"/>
</dbReference>